<dbReference type="InterPro" id="IPR029058">
    <property type="entry name" value="AB_hydrolase_fold"/>
</dbReference>
<dbReference type="Gene3D" id="3.40.50.1820">
    <property type="entry name" value="alpha/beta hydrolase"/>
    <property type="match status" value="1"/>
</dbReference>
<reference evidence="3" key="1">
    <citation type="submission" date="2016-06" db="EMBL/GenBank/DDBJ databases">
        <authorList>
            <person name="Varghese N."/>
        </authorList>
    </citation>
    <scope>NUCLEOTIDE SEQUENCE [LARGE SCALE GENOMIC DNA]</scope>
    <source>
        <strain evidence="3">DSM 46123</strain>
    </source>
</reference>
<proteinExistence type="predicted"/>
<organism evidence="2 3">
    <name type="scientific">Micromonospora inyonensis</name>
    <dbReference type="NCBI Taxonomy" id="47866"/>
    <lineage>
        <taxon>Bacteria</taxon>
        <taxon>Bacillati</taxon>
        <taxon>Actinomycetota</taxon>
        <taxon>Actinomycetes</taxon>
        <taxon>Micromonosporales</taxon>
        <taxon>Micromonosporaceae</taxon>
        <taxon>Micromonospora</taxon>
    </lineage>
</organism>
<sequence>MSKTELTVGISHLGGSTVGATFAKPYSPDLPTLVMINSYTTSAELYRPQFSDEELNSRMNLLALEPYGHGRTRATYRHFTYWDSAVANLQVLEALKIDKAFVLGTSQGGWIATRMALLAPHVVQGLIPLGTSMDRESQRSRDLGCWDGPAFCTPFIDQFGHPVDDSWVVPDQFVDDTFDAALGGLTSEERAFWLTTYRSNFAGDDGRHRLRLCTINLRDRDGLYGRLDEVTTPLLWLHGTADQVYSVANAEQEVKLFSHSVDARLEIVEGGHHFLSASKPAEVNQAVTDFVSRWS</sequence>
<dbReference type="GO" id="GO:0047372">
    <property type="term" value="F:monoacylglycerol lipase activity"/>
    <property type="evidence" value="ECO:0007669"/>
    <property type="project" value="TreeGrafter"/>
</dbReference>
<evidence type="ECO:0000259" key="1">
    <source>
        <dbReference type="Pfam" id="PF00561"/>
    </source>
</evidence>
<evidence type="ECO:0000313" key="3">
    <source>
        <dbReference type="Proteomes" id="UP000198906"/>
    </source>
</evidence>
<dbReference type="RefSeq" id="WP_091456756.1">
    <property type="nucleotide sequence ID" value="NZ_FMHU01000001.1"/>
</dbReference>
<accession>A0A1C6RML7</accession>
<dbReference type="GO" id="GO:0046464">
    <property type="term" value="P:acylglycerol catabolic process"/>
    <property type="evidence" value="ECO:0007669"/>
    <property type="project" value="TreeGrafter"/>
</dbReference>
<dbReference type="Proteomes" id="UP000198906">
    <property type="component" value="Unassembled WGS sequence"/>
</dbReference>
<dbReference type="PANTHER" id="PTHR43798:SF33">
    <property type="entry name" value="HYDROLASE, PUTATIVE (AFU_ORTHOLOGUE AFUA_2G14860)-RELATED"/>
    <property type="match status" value="1"/>
</dbReference>
<dbReference type="PRINTS" id="PR00412">
    <property type="entry name" value="EPOXHYDRLASE"/>
</dbReference>
<protein>
    <submittedName>
        <fullName evidence="2">Pimeloyl-ACP methyl ester carboxylesterase</fullName>
    </submittedName>
</protein>
<dbReference type="InterPro" id="IPR000639">
    <property type="entry name" value="Epox_hydrolase-like"/>
</dbReference>
<keyword evidence="3" id="KW-1185">Reference proteome</keyword>
<dbReference type="InterPro" id="IPR050266">
    <property type="entry name" value="AB_hydrolase_sf"/>
</dbReference>
<name>A0A1C6RML7_9ACTN</name>
<feature type="domain" description="AB hydrolase-1" evidence="1">
    <location>
        <begin position="31"/>
        <end position="134"/>
    </location>
</feature>
<dbReference type="InterPro" id="IPR000073">
    <property type="entry name" value="AB_hydrolase_1"/>
</dbReference>
<dbReference type="EMBL" id="FMHU01000001">
    <property type="protein sequence ID" value="SCL18440.1"/>
    <property type="molecule type" value="Genomic_DNA"/>
</dbReference>
<dbReference type="STRING" id="47866.GA0074694_2355"/>
<dbReference type="SUPFAM" id="SSF53474">
    <property type="entry name" value="alpha/beta-Hydrolases"/>
    <property type="match status" value="1"/>
</dbReference>
<evidence type="ECO:0000313" key="2">
    <source>
        <dbReference type="EMBL" id="SCL18440.1"/>
    </source>
</evidence>
<dbReference type="PANTHER" id="PTHR43798">
    <property type="entry name" value="MONOACYLGLYCEROL LIPASE"/>
    <property type="match status" value="1"/>
</dbReference>
<dbReference type="GO" id="GO:0016020">
    <property type="term" value="C:membrane"/>
    <property type="evidence" value="ECO:0007669"/>
    <property type="project" value="TreeGrafter"/>
</dbReference>
<dbReference type="AlphaFoldDB" id="A0A1C6RML7"/>
<gene>
    <name evidence="2" type="ORF">GA0074694_2355</name>
</gene>
<dbReference type="Pfam" id="PF00561">
    <property type="entry name" value="Abhydrolase_1"/>
    <property type="match status" value="1"/>
</dbReference>